<reference evidence="1 2" key="1">
    <citation type="submission" date="2019-01" db="EMBL/GenBank/DDBJ databases">
        <title>Draft genome sequence of Psathyrella aberdarensis IHI B618.</title>
        <authorList>
            <person name="Buettner E."/>
            <person name="Kellner H."/>
        </authorList>
    </citation>
    <scope>NUCLEOTIDE SEQUENCE [LARGE SCALE GENOMIC DNA]</scope>
    <source>
        <strain evidence="1 2">IHI B618</strain>
    </source>
</reference>
<protein>
    <recommendedName>
        <fullName evidence="3">Reverse transcriptase Ty1/copia-type domain-containing protein</fullName>
    </recommendedName>
</protein>
<sequence length="82" mass="9256">MYSPTFLAATLRTTLTTAGIKDMELCSVDILAAFLNGDLEEVIYMRQPQGFHEVVCQLKQAARQWNKKPVLLKLGFTHLQSD</sequence>
<proteinExistence type="predicted"/>
<evidence type="ECO:0000313" key="2">
    <source>
        <dbReference type="Proteomes" id="UP000290288"/>
    </source>
</evidence>
<name>A0A4Q2DKI0_9AGAR</name>
<dbReference type="EMBL" id="SDEE01000187">
    <property type="protein sequence ID" value="RXW19712.1"/>
    <property type="molecule type" value="Genomic_DNA"/>
</dbReference>
<dbReference type="AlphaFoldDB" id="A0A4Q2DKI0"/>
<evidence type="ECO:0008006" key="3">
    <source>
        <dbReference type="Google" id="ProtNLM"/>
    </source>
</evidence>
<keyword evidence="2" id="KW-1185">Reference proteome</keyword>
<accession>A0A4Q2DKI0</accession>
<evidence type="ECO:0000313" key="1">
    <source>
        <dbReference type="EMBL" id="RXW19712.1"/>
    </source>
</evidence>
<dbReference type="STRING" id="2316362.A0A4Q2DKI0"/>
<dbReference type="OrthoDB" id="3054497at2759"/>
<organism evidence="1 2">
    <name type="scientific">Candolleomyces aberdarensis</name>
    <dbReference type="NCBI Taxonomy" id="2316362"/>
    <lineage>
        <taxon>Eukaryota</taxon>
        <taxon>Fungi</taxon>
        <taxon>Dikarya</taxon>
        <taxon>Basidiomycota</taxon>
        <taxon>Agaricomycotina</taxon>
        <taxon>Agaricomycetes</taxon>
        <taxon>Agaricomycetidae</taxon>
        <taxon>Agaricales</taxon>
        <taxon>Agaricineae</taxon>
        <taxon>Psathyrellaceae</taxon>
        <taxon>Candolleomyces</taxon>
    </lineage>
</organism>
<dbReference type="Proteomes" id="UP000290288">
    <property type="component" value="Unassembled WGS sequence"/>
</dbReference>
<gene>
    <name evidence="1" type="ORF">EST38_g6138</name>
</gene>
<comment type="caution">
    <text evidence="1">The sequence shown here is derived from an EMBL/GenBank/DDBJ whole genome shotgun (WGS) entry which is preliminary data.</text>
</comment>